<dbReference type="InterPro" id="IPR000192">
    <property type="entry name" value="Aminotrans_V_dom"/>
</dbReference>
<organism evidence="3 4">
    <name type="scientific">Pseudoleptotrichia goodfellowii</name>
    <dbReference type="NCBI Taxonomy" id="157692"/>
    <lineage>
        <taxon>Bacteria</taxon>
        <taxon>Fusobacteriati</taxon>
        <taxon>Fusobacteriota</taxon>
        <taxon>Fusobacteriia</taxon>
        <taxon>Fusobacteriales</taxon>
        <taxon>Leptotrichiaceae</taxon>
        <taxon>Pseudoleptotrichia</taxon>
    </lineage>
</organism>
<gene>
    <name evidence="3" type="ORF">JCM16774_1698</name>
</gene>
<reference evidence="3 4" key="1">
    <citation type="submission" date="2019-07" db="EMBL/GenBank/DDBJ databases">
        <title>Complete Genome Sequence of Leptotrichia goodfellowii Strain JCM 16774.</title>
        <authorList>
            <person name="Watanabe S."/>
            <person name="Cui L."/>
        </authorList>
    </citation>
    <scope>NUCLEOTIDE SEQUENCE [LARGE SCALE GENOMIC DNA]</scope>
    <source>
        <strain evidence="3 4">JCM16774</strain>
    </source>
</reference>
<dbReference type="Gene3D" id="3.40.640.10">
    <property type="entry name" value="Type I PLP-dependent aspartate aminotransferase-like (Major domain)"/>
    <property type="match status" value="1"/>
</dbReference>
<dbReference type="GO" id="GO:0071269">
    <property type="term" value="P:L-homocysteine biosynthetic process"/>
    <property type="evidence" value="ECO:0007669"/>
    <property type="project" value="TreeGrafter"/>
</dbReference>
<dbReference type="GO" id="GO:0003961">
    <property type="term" value="F:O-acetylhomoserine aminocarboxypropyltransferase activity"/>
    <property type="evidence" value="ECO:0007669"/>
    <property type="project" value="TreeGrafter"/>
</dbReference>
<dbReference type="GO" id="GO:0006535">
    <property type="term" value="P:cysteine biosynthetic process from serine"/>
    <property type="evidence" value="ECO:0007669"/>
    <property type="project" value="TreeGrafter"/>
</dbReference>
<dbReference type="Pfam" id="PF00266">
    <property type="entry name" value="Aminotran_5"/>
    <property type="match status" value="1"/>
</dbReference>
<accession>A0A510JFI2</accession>
<dbReference type="InterPro" id="IPR054718">
    <property type="entry name" value="YhfS-like_C"/>
</dbReference>
<dbReference type="AlphaFoldDB" id="A0A510JFI2"/>
<dbReference type="SUPFAM" id="SSF53383">
    <property type="entry name" value="PLP-dependent transferases"/>
    <property type="match status" value="1"/>
</dbReference>
<dbReference type="GO" id="GO:0004124">
    <property type="term" value="F:cysteine synthase activity"/>
    <property type="evidence" value="ECO:0007669"/>
    <property type="project" value="TreeGrafter"/>
</dbReference>
<evidence type="ECO:0000313" key="4">
    <source>
        <dbReference type="Proteomes" id="UP000321606"/>
    </source>
</evidence>
<proteinExistence type="predicted"/>
<dbReference type="Proteomes" id="UP000321606">
    <property type="component" value="Chromosome"/>
</dbReference>
<feature type="domain" description="YhfS-like C-terminal" evidence="2">
    <location>
        <begin position="259"/>
        <end position="357"/>
    </location>
</feature>
<dbReference type="STRING" id="714315.GCA_000516535_01705"/>
<dbReference type="KEGG" id="lgo:JCM16774_1698"/>
<dbReference type="OrthoDB" id="9787096at2"/>
<dbReference type="Pfam" id="PF22475">
    <property type="entry name" value="YhfS-like_C"/>
    <property type="match status" value="1"/>
</dbReference>
<dbReference type="InterPro" id="IPR015421">
    <property type="entry name" value="PyrdxlP-dep_Trfase_major"/>
</dbReference>
<dbReference type="PANTHER" id="PTHR43797:SF2">
    <property type="entry name" value="HOMOCYSTEINE_CYSTEINE SYNTHASE"/>
    <property type="match status" value="1"/>
</dbReference>
<sequence length="367" mass="41251">MKTYPLKSISISEAQEKQFRLVDIITRNMSGEEFLELGDLGVKKGTNRPLKTEKVEKIIAEFFNAEDCMFTRGAGTQAIRWGILAGIVPNEKILVHDAPVYPTTEVNLKSMNLKIIKYDFNDLSKISEVLKDEELKFCLLQHTRQKPDDSYDLAEVIKKIKEIRKDIVILTDDNYAAMKVDKIGCEVGAEMSAFSVFKLLGPVGIGCLVGKKEFVEKVKKLNYSGGGQVQGYEAMEVLRGLVYAPVSLAIQAQENEKSVERLNNKKKYPYIKEAFLANAQSKVLLVEFEENVAEKIIEAAQTLGALPNPVGAESKYEIPPLFYKVSGTFLKTDPTLKERMIRINPNRSGAETIIRILEKAYEKVTKE</sequence>
<dbReference type="EMBL" id="AP019822">
    <property type="protein sequence ID" value="BBM36753.1"/>
    <property type="molecule type" value="Genomic_DNA"/>
</dbReference>
<evidence type="ECO:0000259" key="1">
    <source>
        <dbReference type="Pfam" id="PF00266"/>
    </source>
</evidence>
<dbReference type="Gene3D" id="3.90.1150.130">
    <property type="match status" value="1"/>
</dbReference>
<name>A0A510JFI2_9FUSO</name>
<feature type="domain" description="Aminotransferase class V" evidence="1">
    <location>
        <begin position="51"/>
        <end position="226"/>
    </location>
</feature>
<evidence type="ECO:0000313" key="3">
    <source>
        <dbReference type="EMBL" id="BBM36753.1"/>
    </source>
</evidence>
<dbReference type="GO" id="GO:0005737">
    <property type="term" value="C:cytoplasm"/>
    <property type="evidence" value="ECO:0007669"/>
    <property type="project" value="TreeGrafter"/>
</dbReference>
<dbReference type="PANTHER" id="PTHR43797">
    <property type="entry name" value="HOMOCYSTEINE/CYSTEINE SYNTHASE"/>
    <property type="match status" value="1"/>
</dbReference>
<dbReference type="InterPro" id="IPR006235">
    <property type="entry name" value="OAc-hSer/O-AcSer_sulfhydrylase"/>
</dbReference>
<dbReference type="RefSeq" id="WP_026737967.1">
    <property type="nucleotide sequence ID" value="NZ_AP019822.1"/>
</dbReference>
<dbReference type="InterPro" id="IPR015424">
    <property type="entry name" value="PyrdxlP-dep_Trfase"/>
</dbReference>
<protein>
    <submittedName>
        <fullName evidence="3">Uncharacterized protein</fullName>
    </submittedName>
</protein>
<evidence type="ECO:0000259" key="2">
    <source>
        <dbReference type="Pfam" id="PF22475"/>
    </source>
</evidence>